<proteinExistence type="predicted"/>
<reference evidence="1 2" key="1">
    <citation type="submission" date="2019-03" db="EMBL/GenBank/DDBJ databases">
        <title>Genomic Encyclopedia of Type Strains, Phase IV (KMG-IV): sequencing the most valuable type-strain genomes for metagenomic binning, comparative biology and taxonomic classification.</title>
        <authorList>
            <person name="Goeker M."/>
        </authorList>
    </citation>
    <scope>NUCLEOTIDE SEQUENCE [LARGE SCALE GENOMIC DNA]</scope>
    <source>
        <strain evidence="1 2">DSM 24591</strain>
    </source>
</reference>
<evidence type="ECO:0000313" key="1">
    <source>
        <dbReference type="EMBL" id="TCT07078.1"/>
    </source>
</evidence>
<sequence>MSTSAKDLISGANETELTMEALKEAREIAMRLKQALPATVDAVQQGIDHKTVFYMLVARELSIHRVVALGDDVLALLDSRRYLSASILVRSMLETIAVLGFILRALEKFEKTSDVAVLYTQVQRIIVGSRNGDEKDPSPVHVLDAIRATESFLPVPGLMHVYESISEFAHPNWSGLMGTFGKHENALLVRFSDESRATPPVALWLTIALSSFEHLYDLLGKSILQAAAHFAK</sequence>
<evidence type="ECO:0000313" key="2">
    <source>
        <dbReference type="Proteomes" id="UP000295525"/>
    </source>
</evidence>
<comment type="caution">
    <text evidence="1">The sequence shown here is derived from an EMBL/GenBank/DDBJ whole genome shotgun (WGS) entry which is preliminary data.</text>
</comment>
<dbReference type="AlphaFoldDB" id="A0A4V6NZL4"/>
<dbReference type="EMBL" id="SMAJ01000007">
    <property type="protein sequence ID" value="TCT07078.1"/>
    <property type="molecule type" value="Genomic_DNA"/>
</dbReference>
<keyword evidence="2" id="KW-1185">Reference proteome</keyword>
<organism evidence="1 2">
    <name type="scientific">Paralcaligenes ureilyticus</name>
    <dbReference type="NCBI Taxonomy" id="627131"/>
    <lineage>
        <taxon>Bacteria</taxon>
        <taxon>Pseudomonadati</taxon>
        <taxon>Pseudomonadota</taxon>
        <taxon>Betaproteobacteria</taxon>
        <taxon>Burkholderiales</taxon>
        <taxon>Alcaligenaceae</taxon>
        <taxon>Paralcaligenes</taxon>
    </lineage>
</organism>
<dbReference type="Proteomes" id="UP000295525">
    <property type="component" value="Unassembled WGS sequence"/>
</dbReference>
<accession>A0A4V6NZL4</accession>
<gene>
    <name evidence="1" type="ORF">EDC26_107134</name>
</gene>
<name>A0A4V6NZL4_9BURK</name>
<protein>
    <submittedName>
        <fullName evidence="1">Uncharacterized protein</fullName>
    </submittedName>
</protein>